<dbReference type="PANTHER" id="PTHR36834:SF1">
    <property type="entry name" value="INTEGRAL MEMBRANE PROTEIN"/>
    <property type="match status" value="1"/>
</dbReference>
<evidence type="ECO:0000259" key="2">
    <source>
        <dbReference type="Pfam" id="PF04892"/>
    </source>
</evidence>
<dbReference type="PANTHER" id="PTHR36834">
    <property type="entry name" value="MEMBRANE PROTEIN-RELATED"/>
    <property type="match status" value="1"/>
</dbReference>
<protein>
    <submittedName>
        <fullName evidence="3">VanZ family protein</fullName>
    </submittedName>
</protein>
<name>A0A7H8N7D6_9ACTN</name>
<dbReference type="AlphaFoldDB" id="A0A7H8N7D6"/>
<dbReference type="InterPro" id="IPR053150">
    <property type="entry name" value="Teicoplanin_resist-assoc"/>
</dbReference>
<organism evidence="3 4">
    <name type="scientific">Streptomyces buecherae</name>
    <dbReference type="NCBI Taxonomy" id="2763006"/>
    <lineage>
        <taxon>Bacteria</taxon>
        <taxon>Bacillati</taxon>
        <taxon>Actinomycetota</taxon>
        <taxon>Actinomycetes</taxon>
        <taxon>Kitasatosporales</taxon>
        <taxon>Streptomycetaceae</taxon>
        <taxon>Streptomyces</taxon>
    </lineage>
</organism>
<evidence type="ECO:0000313" key="3">
    <source>
        <dbReference type="EMBL" id="QKW50325.1"/>
    </source>
</evidence>
<dbReference type="EMBL" id="CP054929">
    <property type="protein sequence ID" value="QKW50325.1"/>
    <property type="molecule type" value="Genomic_DNA"/>
</dbReference>
<proteinExistence type="predicted"/>
<evidence type="ECO:0000256" key="1">
    <source>
        <dbReference type="SAM" id="Phobius"/>
    </source>
</evidence>
<gene>
    <name evidence="3" type="ORF">HUT08_13130</name>
</gene>
<sequence length="182" mass="19052">MQGHGPGRTADIRFRLAGILLLVAQLAFIAWLSLRPLAATWVTASNLEPLASIRGDLDVGFAEATRRIARELLLYAPLGVLLPLAGGRVDAHRLASLLRTVLASALISCAIELAQSTVAGQVVDVDTVLLNTAGVALAHLAVVPAVRARLRRRGRGRAPAALLREEAASGVTPTISRVGIAP</sequence>
<accession>A0A7H8N7D6</accession>
<dbReference type="RefSeq" id="WP_176162060.1">
    <property type="nucleotide sequence ID" value="NZ_CP054929.1"/>
</dbReference>
<feature type="transmembrane region" description="Helical" evidence="1">
    <location>
        <begin position="12"/>
        <end position="34"/>
    </location>
</feature>
<feature type="domain" description="VanZ-like" evidence="2">
    <location>
        <begin position="24"/>
        <end position="142"/>
    </location>
</feature>
<dbReference type="Pfam" id="PF04892">
    <property type="entry name" value="VanZ"/>
    <property type="match status" value="1"/>
</dbReference>
<keyword evidence="1" id="KW-1133">Transmembrane helix</keyword>
<evidence type="ECO:0000313" key="4">
    <source>
        <dbReference type="Proteomes" id="UP000509303"/>
    </source>
</evidence>
<dbReference type="Proteomes" id="UP000509303">
    <property type="component" value="Chromosome"/>
</dbReference>
<keyword evidence="4" id="KW-1185">Reference proteome</keyword>
<dbReference type="InterPro" id="IPR006976">
    <property type="entry name" value="VanZ-like"/>
</dbReference>
<keyword evidence="1" id="KW-0812">Transmembrane</keyword>
<keyword evidence="1" id="KW-0472">Membrane</keyword>
<reference evidence="3 4" key="1">
    <citation type="submission" date="2020-06" db="EMBL/GenBank/DDBJ databases">
        <title>Genome mining for natural products.</title>
        <authorList>
            <person name="Zhang B."/>
            <person name="Shi J."/>
            <person name="Ge H."/>
        </authorList>
    </citation>
    <scope>NUCLEOTIDE SEQUENCE [LARGE SCALE GENOMIC DNA]</scope>
    <source>
        <strain evidence="3 4">NA00687</strain>
    </source>
</reference>